<dbReference type="InterPro" id="IPR038765">
    <property type="entry name" value="Papain-like_cys_pep_sf"/>
</dbReference>
<dbReference type="Gene3D" id="2.40.128.150">
    <property type="entry name" value="Cysteine proteinases"/>
    <property type="match status" value="1"/>
</dbReference>
<dbReference type="Gene3D" id="3.30.2140.10">
    <property type="entry name" value="Arylamine N-acetyltransferase"/>
    <property type="match status" value="1"/>
</dbReference>
<dbReference type="Proteomes" id="UP000067111">
    <property type="component" value="Unassembled WGS sequence"/>
</dbReference>
<evidence type="ECO:0000256" key="2">
    <source>
        <dbReference type="RuleBase" id="RU003452"/>
    </source>
</evidence>
<dbReference type="EMBL" id="LRMR01000026">
    <property type="protein sequence ID" value="KWU49438.1"/>
    <property type="molecule type" value="Genomic_DNA"/>
</dbReference>
<evidence type="ECO:0000256" key="1">
    <source>
        <dbReference type="ARBA" id="ARBA00006547"/>
    </source>
</evidence>
<reference evidence="4" key="1">
    <citation type="submission" date="2016-01" db="EMBL/GenBank/DDBJ databases">
        <authorList>
            <person name="Gamez R.M."/>
            <person name="Rodriguez F."/>
            <person name="Bernal J.F."/>
            <person name="Agarwala R."/>
            <person name="Landsman D."/>
            <person name="Marino-Ramirez L."/>
        </authorList>
    </citation>
    <scope>NUCLEOTIDE SEQUENCE [LARGE SCALE GENOMIC DNA]</scope>
    <source>
        <strain evidence="4">Ps006</strain>
    </source>
</reference>
<dbReference type="GO" id="GO:0016407">
    <property type="term" value="F:acetyltransferase activity"/>
    <property type="evidence" value="ECO:0007669"/>
    <property type="project" value="InterPro"/>
</dbReference>
<dbReference type="InterPro" id="IPR001447">
    <property type="entry name" value="Arylamine_N-AcTrfase"/>
</dbReference>
<keyword evidence="3" id="KW-0808">Transferase</keyword>
<dbReference type="RefSeq" id="WP_060755675.1">
    <property type="nucleotide sequence ID" value="NZ_LRMR01000026.1"/>
</dbReference>
<evidence type="ECO:0000313" key="4">
    <source>
        <dbReference type="Proteomes" id="UP000067111"/>
    </source>
</evidence>
<dbReference type="PANTHER" id="PTHR11786:SF0">
    <property type="entry name" value="ARYLAMINE N-ACETYLTRANSFERASE 4-RELATED"/>
    <property type="match status" value="1"/>
</dbReference>
<evidence type="ECO:0000313" key="3">
    <source>
        <dbReference type="EMBL" id="KWU49438.1"/>
    </source>
</evidence>
<gene>
    <name evidence="3" type="ORF">AWV77_18750</name>
</gene>
<dbReference type="Pfam" id="PF00797">
    <property type="entry name" value="Acetyltransf_2"/>
    <property type="match status" value="1"/>
</dbReference>
<dbReference type="OrthoDB" id="7181050at2"/>
<organism evidence="3 4">
    <name type="scientific">Pseudomonas palleroniana</name>
    <dbReference type="NCBI Taxonomy" id="191390"/>
    <lineage>
        <taxon>Bacteria</taxon>
        <taxon>Pseudomonadati</taxon>
        <taxon>Pseudomonadota</taxon>
        <taxon>Gammaproteobacteria</taxon>
        <taxon>Pseudomonadales</taxon>
        <taxon>Pseudomonadaceae</taxon>
        <taxon>Pseudomonas</taxon>
    </lineage>
</organism>
<accession>A0A0X7K175</accession>
<comment type="caution">
    <text evidence="3">The sequence shown here is derived from an EMBL/GenBank/DDBJ whole genome shotgun (WGS) entry which is preliminary data.</text>
</comment>
<name>A0A0X7K175_9PSED</name>
<proteinExistence type="inferred from homology"/>
<dbReference type="SUPFAM" id="SSF54001">
    <property type="entry name" value="Cysteine proteinases"/>
    <property type="match status" value="1"/>
</dbReference>
<dbReference type="AlphaFoldDB" id="A0A0X7K175"/>
<dbReference type="PRINTS" id="PR01543">
    <property type="entry name" value="ANATRNSFRASE"/>
</dbReference>
<sequence length="283" mass="31161">MSHPTDSRLTHSQLYLQRLGYASPPPPTLETLQALQLRHVCTFAFESLSTLLHRPVPIDLPSVEQKILLDGRGGYCYELNQMFLALLQELGFDARGITGRVVLGGPADAHTARTHRLSLVTLEGARYITDVGFGGMVPSSPLQLDTEAQQATAHEPYRLTFDGQGSYTLWVLVAGEWRGLYVFDLQVQAAIDYEIGNWYVSTHPDSVFLGQLKAARLAPGKRYTLANAHYAVHSLDGPSEKRVIDSADELLALLQETFGIHLPTDPKLREALSGLIMANTAEP</sequence>
<comment type="similarity">
    <text evidence="1 2">Belongs to the arylamine N-acetyltransferase family.</text>
</comment>
<protein>
    <submittedName>
        <fullName evidence="3">N-hydroxyarylamine O-acetyltransferase</fullName>
    </submittedName>
</protein>
<dbReference type="PANTHER" id="PTHR11786">
    <property type="entry name" value="N-HYDROXYARYLAMINE O-ACETYLTRANSFERASE"/>
    <property type="match status" value="1"/>
</dbReference>